<accession>A0A918RN26</accession>
<evidence type="ECO:0000313" key="6">
    <source>
        <dbReference type="Proteomes" id="UP000623010"/>
    </source>
</evidence>
<reference evidence="5" key="2">
    <citation type="submission" date="2020-09" db="EMBL/GenBank/DDBJ databases">
        <authorList>
            <person name="Sun Q."/>
            <person name="Ohkuma M."/>
        </authorList>
    </citation>
    <scope>NUCLEOTIDE SEQUENCE</scope>
    <source>
        <strain evidence="5">JCM 5016</strain>
    </source>
</reference>
<keyword evidence="2" id="KW-0175">Coiled coil</keyword>
<dbReference type="PANTHER" id="PTHR37813:SF1">
    <property type="entry name" value="FELS-2 PROPHAGE PROTEIN"/>
    <property type="match status" value="1"/>
</dbReference>
<dbReference type="InterPro" id="IPR023346">
    <property type="entry name" value="Lysozyme-like_dom_sf"/>
</dbReference>
<dbReference type="InterPro" id="IPR010090">
    <property type="entry name" value="Phage_tape_meas"/>
</dbReference>
<sequence length="1556" mass="161836">MSTRTSRVVWDLIARDNASRTFARVSGAAHGLNRTATGLGAALRRGFAAGTVATAGLGASVLKMAGDFEKNMNRVEALSGATGSQLEKLRNQAKELGRSTQYGAAQSADAMAQLATAGLNVNQIYGSMPSVLALASSEQLDLTRAAEISTSVMTGYGMTVKQMPHAIDAMVKASVKANTSVDDLGEAFKYAGPIAHQAHLQFEEAVASMALMGNAGIKASMAGTALRGAVTRLLAPTHQVQETLDKLGVSVRTADGHLLPLTKIVDQLAKKGATTGQIMTIFGQRAGPGMAALIQQGSDKLAALTRELEHSGGTADRISKIQMKGWRGEVTRLKNAWEGLMISVGDTGALSLATKSLTGLTTATRGFTSFVDRYSKPAAQRFKSALGSLIPIGKIKRDFGEAKSVVADFFKGLGLGGGEKKPKKPTGIDKFPKTTLGRLTGAPHLGSGQTSSAKGPGKPLQQMPHYGVGQVAPTTGVHGPPLAPQPHGGSGLVAPLIHPKAKPPKSAAQRVGETIRKAVTGGISDADWSKVGSALGGALGKAFQWVAKNGGKLGKQLAKSLAGLDWVDIGKQVGGKSLGFAIGFVASFGQDLFSVDFWKKHWWDTVIATLSFIGVGKIAGPLSKVLSHIPVLKMFAPLLRGISHVTEPLSKAAGKVVKFFGSNLWKGFAKVFPHAAGIIEREASHLTTRVGVLGLKLLDKGKAAAKGLGSGLAKGAGWVIAKGAELVSHLLKPFAKAASWLLPKGRAFVGGLRTGIVNGAKGIAGWVSSHVISPATGRFARASSWLLSKGRAFVGGLRTGIVNGAKGIAGWVSSHVISPATSRFSRAGSWLLSKGASFVSGFKTGITRVARSIGGWTSSHIVSPVTSRFSRASSWLVSKGSSLIGGFKSGIIGAIKGISSWIKKHVVDPVVGAVKKFFGIRSPSRVFMGIGGHLVAGLIKGMAKTNGTAIAKKIFGSLPKALAAIAKKGLVSITSLPGKALRALGGLGGDILGMLGLGGGGGGSSSANQRIGQVLAAARGWSGPQWAALKNLWMGESGWNERALNKSSGAYGIPQSLPASKMASAGADWRTNPATQIKWGLSYIASRYGNPVNAYSAWLSRSPHWYAKGGFAQFGETAWVGEKGAELMQVTPKGTRIFNHQDSMAIAKANGIRLPGYASGTIQNAADRVRRDREKVEDARDALARAKRRHKGVAAAEARLRAAQKELQAAEISLKNAKRSAKTSIANTIATGLQKTLSTGTASAINSAIKSLATKLLNAGYNKTASSVQKKGGQLASLADKKAGIQKTIAQANEYASDQASKITDFLSISGTSAMSVKDLISQMTGQQKTASNFVALTRSLKARGASKELLDQLSEAGPGSQLATILGAKNVTTQDIAKLNSLAKSGGKLATSFGRDMADLMYDSGKDAGKGFLAGLKSQEAALAKQMSKLAADLVKQIKKALKIKSPSVLMRDEVGKQIALGMVVGMDRHRPHVAAAGRRLATTAYAASAGASSARANAAFTQLAQLLGSGQLGGTEVHVHFDDPALRDLIRVTTKPLIQASHGEQAYRAKVGRR</sequence>
<dbReference type="NCBIfam" id="TIGR01760">
    <property type="entry name" value="tape_meas_TP901"/>
    <property type="match status" value="1"/>
</dbReference>
<feature type="domain" description="Phage tail tape measure protein" evidence="4">
    <location>
        <begin position="90"/>
        <end position="274"/>
    </location>
</feature>
<dbReference type="Pfam" id="PF10145">
    <property type="entry name" value="PhageMin_Tail"/>
    <property type="match status" value="1"/>
</dbReference>
<dbReference type="SUPFAM" id="SSF53955">
    <property type="entry name" value="Lysozyme-like"/>
    <property type="match status" value="1"/>
</dbReference>
<organism evidence="5 6">
    <name type="scientific">Streptomyces echinoruber</name>
    <dbReference type="NCBI Taxonomy" id="68898"/>
    <lineage>
        <taxon>Bacteria</taxon>
        <taxon>Bacillati</taxon>
        <taxon>Actinomycetota</taxon>
        <taxon>Actinomycetes</taxon>
        <taxon>Kitasatosporales</taxon>
        <taxon>Streptomycetaceae</taxon>
        <taxon>Streptomyces</taxon>
    </lineage>
</organism>
<dbReference type="Proteomes" id="UP000623010">
    <property type="component" value="Unassembled WGS sequence"/>
</dbReference>
<feature type="region of interest" description="Disordered" evidence="3">
    <location>
        <begin position="476"/>
        <end position="511"/>
    </location>
</feature>
<evidence type="ECO:0000256" key="2">
    <source>
        <dbReference type="SAM" id="Coils"/>
    </source>
</evidence>
<protein>
    <recommendedName>
        <fullName evidence="4">Phage tail tape measure protein domain-containing protein</fullName>
    </recommendedName>
</protein>
<evidence type="ECO:0000256" key="3">
    <source>
        <dbReference type="SAM" id="MobiDB-lite"/>
    </source>
</evidence>
<proteinExistence type="predicted"/>
<evidence type="ECO:0000313" key="5">
    <source>
        <dbReference type="EMBL" id="GHA01543.1"/>
    </source>
</evidence>
<dbReference type="RefSeq" id="WP_190059381.1">
    <property type="nucleotide sequence ID" value="NZ_BMWH01000020.1"/>
</dbReference>
<dbReference type="PANTHER" id="PTHR37813">
    <property type="entry name" value="FELS-2 PROPHAGE PROTEIN"/>
    <property type="match status" value="1"/>
</dbReference>
<feature type="coiled-coil region" evidence="2">
    <location>
        <begin position="1162"/>
        <end position="1220"/>
    </location>
</feature>
<reference evidence="5" key="1">
    <citation type="journal article" date="2014" name="Int. J. Syst. Evol. Microbiol.">
        <title>Complete genome sequence of Corynebacterium casei LMG S-19264T (=DSM 44701T), isolated from a smear-ripened cheese.</title>
        <authorList>
            <consortium name="US DOE Joint Genome Institute (JGI-PGF)"/>
            <person name="Walter F."/>
            <person name="Albersmeier A."/>
            <person name="Kalinowski J."/>
            <person name="Ruckert C."/>
        </authorList>
    </citation>
    <scope>NUCLEOTIDE SEQUENCE</scope>
    <source>
        <strain evidence="5">JCM 5016</strain>
    </source>
</reference>
<keyword evidence="6" id="KW-1185">Reference proteome</keyword>
<keyword evidence="1" id="KW-1188">Viral release from host cell</keyword>
<dbReference type="EMBL" id="BMWH01000020">
    <property type="protein sequence ID" value="GHA01543.1"/>
    <property type="molecule type" value="Genomic_DNA"/>
</dbReference>
<gene>
    <name evidence="5" type="ORF">GCM10010389_46150</name>
</gene>
<name>A0A918RN26_9ACTN</name>
<feature type="region of interest" description="Disordered" evidence="3">
    <location>
        <begin position="416"/>
        <end position="461"/>
    </location>
</feature>
<evidence type="ECO:0000256" key="1">
    <source>
        <dbReference type="ARBA" id="ARBA00022612"/>
    </source>
</evidence>
<comment type="caution">
    <text evidence="5">The sequence shown here is derived from an EMBL/GenBank/DDBJ whole genome shotgun (WGS) entry which is preliminary data.</text>
</comment>
<evidence type="ECO:0000259" key="4">
    <source>
        <dbReference type="Pfam" id="PF10145"/>
    </source>
</evidence>